<dbReference type="InterPro" id="IPR013786">
    <property type="entry name" value="AcylCoA_DH/ox_N"/>
</dbReference>
<dbReference type="PANTHER" id="PTHR43884:SF12">
    <property type="entry name" value="ISOVALERYL-COA DEHYDROGENASE, MITOCHONDRIAL-RELATED"/>
    <property type="match status" value="1"/>
</dbReference>
<dbReference type="Gene3D" id="1.10.540.10">
    <property type="entry name" value="Acyl-CoA dehydrogenase/oxidase, N-terminal domain"/>
    <property type="match status" value="1"/>
</dbReference>
<feature type="region of interest" description="Disordered" evidence="6">
    <location>
        <begin position="205"/>
        <end position="229"/>
    </location>
</feature>
<dbReference type="InterPro" id="IPR009075">
    <property type="entry name" value="AcylCo_DH/oxidase_C"/>
</dbReference>
<gene>
    <name evidence="10" type="ORF">JOF59_000793</name>
</gene>
<keyword evidence="5" id="KW-0560">Oxidoreductase</keyword>
<feature type="domain" description="Acyl-CoA dehydrogenase/oxidase C-terminal" evidence="7">
    <location>
        <begin position="297"/>
        <end position="414"/>
    </location>
</feature>
<dbReference type="InterPro" id="IPR037069">
    <property type="entry name" value="AcylCoA_DH/ox_N_sf"/>
</dbReference>
<evidence type="ECO:0000256" key="4">
    <source>
        <dbReference type="ARBA" id="ARBA00022827"/>
    </source>
</evidence>
<accession>A0ABS4V3A0</accession>
<evidence type="ECO:0000259" key="9">
    <source>
        <dbReference type="Pfam" id="PF02771"/>
    </source>
</evidence>
<comment type="cofactor">
    <cofactor evidence="1 5">
        <name>FAD</name>
        <dbReference type="ChEBI" id="CHEBI:57692"/>
    </cofactor>
</comment>
<evidence type="ECO:0000259" key="7">
    <source>
        <dbReference type="Pfam" id="PF00441"/>
    </source>
</evidence>
<dbReference type="InterPro" id="IPR006091">
    <property type="entry name" value="Acyl-CoA_Oxase/DH_mid-dom"/>
</dbReference>
<dbReference type="InterPro" id="IPR046373">
    <property type="entry name" value="Acyl-CoA_Oxase/DH_mid-dom_sf"/>
</dbReference>
<evidence type="ECO:0000313" key="10">
    <source>
        <dbReference type="EMBL" id="MBP2358393.1"/>
    </source>
</evidence>
<dbReference type="InterPro" id="IPR036250">
    <property type="entry name" value="AcylCo_DH-like_C"/>
</dbReference>
<feature type="region of interest" description="Disordered" evidence="6">
    <location>
        <begin position="1"/>
        <end position="44"/>
    </location>
</feature>
<comment type="similarity">
    <text evidence="2 5">Belongs to the acyl-CoA dehydrogenase family.</text>
</comment>
<evidence type="ECO:0000313" key="11">
    <source>
        <dbReference type="Proteomes" id="UP001519311"/>
    </source>
</evidence>
<dbReference type="PIRSF" id="PIRSF016578">
    <property type="entry name" value="HsaA"/>
    <property type="match status" value="1"/>
</dbReference>
<dbReference type="EMBL" id="JAGINS010000001">
    <property type="protein sequence ID" value="MBP2358393.1"/>
    <property type="molecule type" value="Genomic_DNA"/>
</dbReference>
<dbReference type="SUPFAM" id="SSF47203">
    <property type="entry name" value="Acyl-CoA dehydrogenase C-terminal domain-like"/>
    <property type="match status" value="1"/>
</dbReference>
<feature type="compositionally biased region" description="Low complexity" evidence="6">
    <location>
        <begin position="216"/>
        <end position="225"/>
    </location>
</feature>
<reference evidence="10 11" key="1">
    <citation type="submission" date="2021-03" db="EMBL/GenBank/DDBJ databases">
        <title>Sequencing the genomes of 1000 actinobacteria strains.</title>
        <authorList>
            <person name="Klenk H.-P."/>
        </authorList>
    </citation>
    <scope>NUCLEOTIDE SEQUENCE [LARGE SCALE GENOMIC DNA]</scope>
    <source>
        <strain evidence="10 11">DSM 40843</strain>
    </source>
</reference>
<evidence type="ECO:0000256" key="5">
    <source>
        <dbReference type="RuleBase" id="RU362125"/>
    </source>
</evidence>
<dbReference type="Gene3D" id="1.20.140.10">
    <property type="entry name" value="Butyryl-CoA Dehydrogenase, subunit A, domain 3"/>
    <property type="match status" value="1"/>
</dbReference>
<evidence type="ECO:0000256" key="2">
    <source>
        <dbReference type="ARBA" id="ARBA00009347"/>
    </source>
</evidence>
<evidence type="ECO:0000256" key="3">
    <source>
        <dbReference type="ARBA" id="ARBA00022630"/>
    </source>
</evidence>
<evidence type="ECO:0000256" key="6">
    <source>
        <dbReference type="SAM" id="MobiDB-lite"/>
    </source>
</evidence>
<keyword evidence="3 5" id="KW-0285">Flavoprotein</keyword>
<dbReference type="Pfam" id="PF00441">
    <property type="entry name" value="Acyl-CoA_dh_1"/>
    <property type="match status" value="1"/>
</dbReference>
<proteinExistence type="inferred from homology"/>
<dbReference type="PANTHER" id="PTHR43884">
    <property type="entry name" value="ACYL-COA DEHYDROGENASE"/>
    <property type="match status" value="1"/>
</dbReference>
<evidence type="ECO:0000259" key="8">
    <source>
        <dbReference type="Pfam" id="PF02770"/>
    </source>
</evidence>
<feature type="domain" description="Acyl-CoA oxidase/dehydrogenase middle" evidence="8">
    <location>
        <begin position="155"/>
        <end position="267"/>
    </location>
</feature>
<keyword evidence="11" id="KW-1185">Reference proteome</keyword>
<name>A0ABS4V3A0_9ACTN</name>
<sequence>MGSADSLTAVRGSTPPRTLPDAYAVGSYTTSGSPGASRVRSVPPAPLVPSSDVLSRLSACAEAADRSGEPDREAVAVLRDSGLLALVVPRSHGGAGADAVALNTCVEQVAAVNASAAIMLFQRCAVTSRIVENGTPAQHREVLPKLAGGQWLAASAWSESGAGADKKNLSTVAHRTPDGGWLLDGAKSFTTSAGLADVYLVLAQSQEPPESQEPRAGSPASASSSQDTGYGAAGQTFFLIPGDHPGLLPDTSLRLTGMRGSATGFVSVRECRVPDSARLGATGVAASIIARVRDSGATLGAVAVGVAQAALDAAHAHAARRGLYAHQAVRHRLVDLATQVESARAVVERAGRRTAADPGLTTLHSKLAASAAAERVVADVAQFLGSAGYVETHPINRFGRDARAVALMGPTNDLCKELVSLPWNR</sequence>
<comment type="caution">
    <text evidence="10">The sequence shown here is derived from an EMBL/GenBank/DDBJ whole genome shotgun (WGS) entry which is preliminary data.</text>
</comment>
<feature type="domain" description="Acyl-CoA dehydrogenase/oxidase N-terminal" evidence="9">
    <location>
        <begin position="60"/>
        <end position="149"/>
    </location>
</feature>
<organism evidence="10 11">
    <name type="scientific">Streptomyces clavifer</name>
    <dbReference type="NCBI Taxonomy" id="68188"/>
    <lineage>
        <taxon>Bacteria</taxon>
        <taxon>Bacillati</taxon>
        <taxon>Actinomycetota</taxon>
        <taxon>Actinomycetes</taxon>
        <taxon>Kitasatosporales</taxon>
        <taxon>Streptomycetaceae</taxon>
        <taxon>Streptomyces</taxon>
    </lineage>
</organism>
<evidence type="ECO:0000256" key="1">
    <source>
        <dbReference type="ARBA" id="ARBA00001974"/>
    </source>
</evidence>
<keyword evidence="4 5" id="KW-0274">FAD</keyword>
<dbReference type="Pfam" id="PF02770">
    <property type="entry name" value="Acyl-CoA_dh_M"/>
    <property type="match status" value="1"/>
</dbReference>
<dbReference type="Proteomes" id="UP001519311">
    <property type="component" value="Unassembled WGS sequence"/>
</dbReference>
<dbReference type="Gene3D" id="2.40.110.10">
    <property type="entry name" value="Butyryl-CoA Dehydrogenase, subunit A, domain 2"/>
    <property type="match status" value="1"/>
</dbReference>
<dbReference type="RefSeq" id="WP_209469519.1">
    <property type="nucleotide sequence ID" value="NZ_BMWJ01000002.1"/>
</dbReference>
<dbReference type="InterPro" id="IPR009100">
    <property type="entry name" value="AcylCoA_DH/oxidase_NM_dom_sf"/>
</dbReference>
<dbReference type="SUPFAM" id="SSF56645">
    <property type="entry name" value="Acyl-CoA dehydrogenase NM domain-like"/>
    <property type="match status" value="1"/>
</dbReference>
<protein>
    <submittedName>
        <fullName evidence="10">Alkylation response protein AidB-like acyl-CoA dehydrogenase</fullName>
    </submittedName>
</protein>
<dbReference type="Pfam" id="PF02771">
    <property type="entry name" value="Acyl-CoA_dh_N"/>
    <property type="match status" value="1"/>
</dbReference>